<comment type="caution">
    <text evidence="1">The sequence shown here is derived from an EMBL/GenBank/DDBJ whole genome shotgun (WGS) entry which is preliminary data.</text>
</comment>
<dbReference type="Proteomes" id="UP001165296">
    <property type="component" value="Unassembled WGS sequence"/>
</dbReference>
<evidence type="ECO:0000313" key="1">
    <source>
        <dbReference type="EMBL" id="MCB2410514.1"/>
    </source>
</evidence>
<name>A0ABS8AXG8_9BACT</name>
<sequence length="87" mass="9345">MSTSHPDPAANNTQLVRYSLQLPTMTEPDGVVAVREVLQQHHLIVDRVAAAEAIVTSATGTEPDWVTIKKALQVAGYPVAHTATVEE</sequence>
<protein>
    <recommendedName>
        <fullName evidence="3">Copper chaperone</fullName>
    </recommendedName>
</protein>
<organism evidence="1 2">
    <name type="scientific">Hymenobacter lucidus</name>
    <dbReference type="NCBI Taxonomy" id="2880930"/>
    <lineage>
        <taxon>Bacteria</taxon>
        <taxon>Pseudomonadati</taxon>
        <taxon>Bacteroidota</taxon>
        <taxon>Cytophagia</taxon>
        <taxon>Cytophagales</taxon>
        <taxon>Hymenobacteraceae</taxon>
        <taxon>Hymenobacter</taxon>
    </lineage>
</organism>
<accession>A0ABS8AXG8</accession>
<reference evidence="1" key="1">
    <citation type="submission" date="2021-10" db="EMBL/GenBank/DDBJ databases">
        <authorList>
            <person name="Dean J.D."/>
            <person name="Kim M.K."/>
            <person name="Newey C.N."/>
            <person name="Stoker T.S."/>
            <person name="Thompson D.W."/>
            <person name="Grose J.H."/>
        </authorList>
    </citation>
    <scope>NUCLEOTIDE SEQUENCE</scope>
    <source>
        <strain evidence="1">BT178</strain>
    </source>
</reference>
<keyword evidence="2" id="KW-1185">Reference proteome</keyword>
<dbReference type="EMBL" id="JAJADR010000008">
    <property type="protein sequence ID" value="MCB2410514.1"/>
    <property type="molecule type" value="Genomic_DNA"/>
</dbReference>
<dbReference type="RefSeq" id="WP_226179499.1">
    <property type="nucleotide sequence ID" value="NZ_JAJADR010000008.1"/>
</dbReference>
<evidence type="ECO:0008006" key="3">
    <source>
        <dbReference type="Google" id="ProtNLM"/>
    </source>
</evidence>
<evidence type="ECO:0000313" key="2">
    <source>
        <dbReference type="Proteomes" id="UP001165296"/>
    </source>
</evidence>
<gene>
    <name evidence="1" type="ORF">LGH74_21170</name>
</gene>
<proteinExistence type="predicted"/>